<protein>
    <submittedName>
        <fullName evidence="1">Uncharacterized protein</fullName>
    </submittedName>
</protein>
<organism evidence="1 2">
    <name type="scientific">Streptomyces finlayi</name>
    <dbReference type="NCBI Taxonomy" id="67296"/>
    <lineage>
        <taxon>Bacteria</taxon>
        <taxon>Bacillati</taxon>
        <taxon>Actinomycetota</taxon>
        <taxon>Actinomycetes</taxon>
        <taxon>Kitasatosporales</taxon>
        <taxon>Streptomycetaceae</taxon>
        <taxon>Streptomyces</taxon>
    </lineage>
</organism>
<name>A0A919C9A1_9ACTN</name>
<evidence type="ECO:0000313" key="1">
    <source>
        <dbReference type="EMBL" id="GHC89583.1"/>
    </source>
</evidence>
<sequence>MGRAPLRYAQAATATTFARRDVDHLLLIGTVTSADSRTAAPLVYAHRTFGTHSAYAPKERLEVAQ</sequence>
<accession>A0A919C9A1</accession>
<evidence type="ECO:0000313" key="2">
    <source>
        <dbReference type="Proteomes" id="UP000638353"/>
    </source>
</evidence>
<gene>
    <name evidence="1" type="ORF">GCM10010334_22830</name>
</gene>
<dbReference type="RefSeq" id="WP_229897706.1">
    <property type="nucleotide sequence ID" value="NZ_BMVC01000004.1"/>
</dbReference>
<proteinExistence type="predicted"/>
<dbReference type="EMBL" id="BMVC01000004">
    <property type="protein sequence ID" value="GHC89583.1"/>
    <property type="molecule type" value="Genomic_DNA"/>
</dbReference>
<comment type="caution">
    <text evidence="1">The sequence shown here is derived from an EMBL/GenBank/DDBJ whole genome shotgun (WGS) entry which is preliminary data.</text>
</comment>
<reference evidence="1" key="1">
    <citation type="journal article" date="2014" name="Int. J. Syst. Evol. Microbiol.">
        <title>Complete genome sequence of Corynebacterium casei LMG S-19264T (=DSM 44701T), isolated from a smear-ripened cheese.</title>
        <authorList>
            <consortium name="US DOE Joint Genome Institute (JGI-PGF)"/>
            <person name="Walter F."/>
            <person name="Albersmeier A."/>
            <person name="Kalinowski J."/>
            <person name="Ruckert C."/>
        </authorList>
    </citation>
    <scope>NUCLEOTIDE SEQUENCE</scope>
    <source>
        <strain evidence="1">JCM 4637</strain>
    </source>
</reference>
<dbReference type="AlphaFoldDB" id="A0A919C9A1"/>
<reference evidence="1" key="2">
    <citation type="submission" date="2020-09" db="EMBL/GenBank/DDBJ databases">
        <authorList>
            <person name="Sun Q."/>
            <person name="Ohkuma M."/>
        </authorList>
    </citation>
    <scope>NUCLEOTIDE SEQUENCE</scope>
    <source>
        <strain evidence="1">JCM 4637</strain>
    </source>
</reference>
<dbReference type="Proteomes" id="UP000638353">
    <property type="component" value="Unassembled WGS sequence"/>
</dbReference>